<feature type="compositionally biased region" description="Polar residues" evidence="1">
    <location>
        <begin position="329"/>
        <end position="342"/>
    </location>
</feature>
<dbReference type="EMBL" id="JARK01001677">
    <property type="protein sequence ID" value="EYB83159.1"/>
    <property type="molecule type" value="Genomic_DNA"/>
</dbReference>
<dbReference type="Proteomes" id="UP000024635">
    <property type="component" value="Unassembled WGS sequence"/>
</dbReference>
<sequence>MVSPSEGGQSWNKSQQPGAGRVSIGGKPLGDGQTRSENPVYQASQHSNASNTLGGGHGWNGNSQSGAGQVLAGGRAWNNNSSSQPSQNSKAGNPSGGGQGWNGNTQPGAGQVSPVRQVWNEDRSSQQSQDSNVANPSGGGQGWNERKQPDAGEALPGGQGLEDGRASNKDSSSQPSQDSKVGDPPKGGQGWNGNTQSGAGQVSPGRQVWNEDRSSQPSQDSNVANPSGGGQGWNQNHQFGGNQQTSCGLTTPNAVSTPRSLRPAKMGLHRLLFILLATASYVMQDSLGGKDEVSAPDGNRANHSSTIDRPVIPKKMSGYIPLWLADKGQPSQNQSGPIQTYPSHPGLTSEGNITYVELRKGKNGFELPMDAEGTQDGYGGNTWPGSSGNGNGGSGMTNPGGSELRLIIA</sequence>
<reference evidence="3" key="1">
    <citation type="journal article" date="2015" name="Nat. Genet.">
        <title>The genome and transcriptome of the zoonotic hookworm Ancylostoma ceylanicum identify infection-specific gene families.</title>
        <authorList>
            <person name="Schwarz E.M."/>
            <person name="Hu Y."/>
            <person name="Antoshechkin I."/>
            <person name="Miller M.M."/>
            <person name="Sternberg P.W."/>
            <person name="Aroian R.V."/>
        </authorList>
    </citation>
    <scope>NUCLEOTIDE SEQUENCE</scope>
    <source>
        <strain evidence="3">HY135</strain>
    </source>
</reference>
<feature type="compositionally biased region" description="Polar residues" evidence="1">
    <location>
        <begin position="33"/>
        <end position="52"/>
    </location>
</feature>
<dbReference type="AlphaFoldDB" id="A0A016RYU4"/>
<feature type="compositionally biased region" description="Polar residues" evidence="1">
    <location>
        <begin position="233"/>
        <end position="259"/>
    </location>
</feature>
<feature type="compositionally biased region" description="Polar residues" evidence="1">
    <location>
        <begin position="125"/>
        <end position="135"/>
    </location>
</feature>
<proteinExistence type="predicted"/>
<feature type="compositionally biased region" description="Gly residues" evidence="1">
    <location>
        <begin position="376"/>
        <end position="395"/>
    </location>
</feature>
<name>A0A016RYU4_9BILA</name>
<feature type="compositionally biased region" description="Low complexity" evidence="1">
    <location>
        <begin position="169"/>
        <end position="179"/>
    </location>
</feature>
<evidence type="ECO:0000256" key="1">
    <source>
        <dbReference type="SAM" id="MobiDB-lite"/>
    </source>
</evidence>
<organism evidence="2 3">
    <name type="scientific">Ancylostoma ceylanicum</name>
    <dbReference type="NCBI Taxonomy" id="53326"/>
    <lineage>
        <taxon>Eukaryota</taxon>
        <taxon>Metazoa</taxon>
        <taxon>Ecdysozoa</taxon>
        <taxon>Nematoda</taxon>
        <taxon>Chromadorea</taxon>
        <taxon>Rhabditida</taxon>
        <taxon>Rhabditina</taxon>
        <taxon>Rhabditomorpha</taxon>
        <taxon>Strongyloidea</taxon>
        <taxon>Ancylostomatidae</taxon>
        <taxon>Ancylostomatinae</taxon>
        <taxon>Ancylostoma</taxon>
    </lineage>
</organism>
<feature type="region of interest" description="Disordered" evidence="1">
    <location>
        <begin position="374"/>
        <end position="409"/>
    </location>
</feature>
<feature type="compositionally biased region" description="Polar residues" evidence="1">
    <location>
        <begin position="215"/>
        <end position="225"/>
    </location>
</feature>
<accession>A0A016RYU4</accession>
<feature type="compositionally biased region" description="Low complexity" evidence="1">
    <location>
        <begin position="78"/>
        <end position="93"/>
    </location>
</feature>
<protein>
    <submittedName>
        <fullName evidence="2">Uncharacterized protein</fullName>
    </submittedName>
</protein>
<evidence type="ECO:0000313" key="3">
    <source>
        <dbReference type="Proteomes" id="UP000024635"/>
    </source>
</evidence>
<keyword evidence="3" id="KW-1185">Reference proteome</keyword>
<gene>
    <name evidence="2" type="primary">Acey_s0341.g3000</name>
    <name evidence="2" type="ORF">Y032_0341g3000</name>
</gene>
<feature type="region of interest" description="Disordered" evidence="1">
    <location>
        <begin position="1"/>
        <end position="260"/>
    </location>
</feature>
<feature type="compositionally biased region" description="Polar residues" evidence="1">
    <location>
        <begin position="1"/>
        <end position="17"/>
    </location>
</feature>
<evidence type="ECO:0000313" key="2">
    <source>
        <dbReference type="EMBL" id="EYB83159.1"/>
    </source>
</evidence>
<comment type="caution">
    <text evidence="2">The sequence shown here is derived from an EMBL/GenBank/DDBJ whole genome shotgun (WGS) entry which is preliminary data.</text>
</comment>
<feature type="region of interest" description="Disordered" evidence="1">
    <location>
        <begin position="329"/>
        <end position="349"/>
    </location>
</feature>